<dbReference type="AlphaFoldDB" id="F2TXX9"/>
<dbReference type="Pfam" id="PF00169">
    <property type="entry name" value="PH"/>
    <property type="match status" value="1"/>
</dbReference>
<dbReference type="GO" id="GO:0008270">
    <property type="term" value="F:zinc ion binding"/>
    <property type="evidence" value="ECO:0007669"/>
    <property type="project" value="UniProtKB-KW"/>
</dbReference>
<dbReference type="PROSITE" id="PS51113">
    <property type="entry name" value="ZF_BTK"/>
    <property type="match status" value="1"/>
</dbReference>
<dbReference type="SMART" id="SM00107">
    <property type="entry name" value="BTK"/>
    <property type="match status" value="1"/>
</dbReference>
<dbReference type="eggNOG" id="KOG2059">
    <property type="taxonomic scope" value="Eukaryota"/>
</dbReference>
<dbReference type="PROSITE" id="PS50003">
    <property type="entry name" value="PH_DOMAIN"/>
    <property type="match status" value="1"/>
</dbReference>
<name>F2TXX9_SALR5</name>
<dbReference type="InterPro" id="IPR011993">
    <property type="entry name" value="PH-like_dom_sf"/>
</dbReference>
<feature type="compositionally biased region" description="Low complexity" evidence="5">
    <location>
        <begin position="182"/>
        <end position="192"/>
    </location>
</feature>
<dbReference type="InterPro" id="IPR001562">
    <property type="entry name" value="Znf_Btk_motif"/>
</dbReference>
<dbReference type="CDD" id="cd01238">
    <property type="entry name" value="PH_Btk"/>
    <property type="match status" value="1"/>
</dbReference>
<protein>
    <recommendedName>
        <fullName evidence="6">PH domain-containing protein</fullName>
    </recommendedName>
</protein>
<dbReference type="InParanoid" id="F2TXX9"/>
<accession>F2TXX9</accession>
<reference evidence="7" key="1">
    <citation type="submission" date="2009-08" db="EMBL/GenBank/DDBJ databases">
        <title>Annotation of Salpingoeca rosetta.</title>
        <authorList>
            <consortium name="The Broad Institute Genome Sequencing Platform"/>
            <person name="Russ C."/>
            <person name="Cuomo C."/>
            <person name="Burger G."/>
            <person name="Gray M.W."/>
            <person name="Holland P.W.H."/>
            <person name="King N."/>
            <person name="Lang F.B.F."/>
            <person name="Roger A.J."/>
            <person name="Ruiz-Trillo I."/>
            <person name="Young S.K."/>
            <person name="Zeng Q."/>
            <person name="Gargeya S."/>
            <person name="Alvarado L."/>
            <person name="Berlin A."/>
            <person name="Chapman S.B."/>
            <person name="Chen Z."/>
            <person name="Freedman E."/>
            <person name="Gellesch M."/>
            <person name="Goldberg J."/>
            <person name="Griggs A."/>
            <person name="Gujja S."/>
            <person name="Heilman E."/>
            <person name="Heiman D."/>
            <person name="Howarth C."/>
            <person name="Mehta T."/>
            <person name="Neiman D."/>
            <person name="Pearson M."/>
            <person name="Roberts A."/>
            <person name="Saif S."/>
            <person name="Shea T."/>
            <person name="Shenoy N."/>
            <person name="Sisk P."/>
            <person name="Stolte C."/>
            <person name="Sykes S."/>
            <person name="White J."/>
            <person name="Yandava C."/>
            <person name="Haas B."/>
            <person name="Nusbaum C."/>
            <person name="Birren B."/>
        </authorList>
    </citation>
    <scope>NUCLEOTIDE SEQUENCE [LARGE SCALE GENOMIC DNA]</scope>
    <source>
        <strain evidence="7">ATCC 50818</strain>
    </source>
</reference>
<dbReference type="SMART" id="SM00233">
    <property type="entry name" value="PH"/>
    <property type="match status" value="1"/>
</dbReference>
<dbReference type="OrthoDB" id="14833at2759"/>
<keyword evidence="1" id="KW-0479">Metal-binding</keyword>
<dbReference type="PANTHER" id="PTHR14336:SF15">
    <property type="entry name" value="DUAL ADAPTER FOR PHOSPHOTYROSINE AND 3-PHOSPHOTYROSINE AND 3-PHOSPHOINOSITIDE"/>
    <property type="match status" value="1"/>
</dbReference>
<keyword evidence="3" id="KW-0862">Zinc</keyword>
<evidence type="ECO:0000256" key="2">
    <source>
        <dbReference type="ARBA" id="ARBA00022771"/>
    </source>
</evidence>
<dbReference type="PANTHER" id="PTHR14336">
    <property type="entry name" value="TANDEM PH DOMAIN CONTAINING PROTEIN"/>
    <property type="match status" value="1"/>
</dbReference>
<feature type="compositionally biased region" description="Basic and acidic residues" evidence="5">
    <location>
        <begin position="217"/>
        <end position="229"/>
    </location>
</feature>
<dbReference type="Proteomes" id="UP000007799">
    <property type="component" value="Unassembled WGS sequence"/>
</dbReference>
<evidence type="ECO:0000256" key="1">
    <source>
        <dbReference type="ARBA" id="ARBA00022723"/>
    </source>
</evidence>
<dbReference type="GeneID" id="16079007"/>
<evidence type="ECO:0000313" key="8">
    <source>
        <dbReference type="Proteomes" id="UP000007799"/>
    </source>
</evidence>
<evidence type="ECO:0000256" key="5">
    <source>
        <dbReference type="SAM" id="MobiDB-lite"/>
    </source>
</evidence>
<feature type="domain" description="PH" evidence="6">
    <location>
        <begin position="18"/>
        <end position="124"/>
    </location>
</feature>
<feature type="compositionally biased region" description="Polar residues" evidence="5">
    <location>
        <begin position="240"/>
        <end position="260"/>
    </location>
</feature>
<evidence type="ECO:0000313" key="7">
    <source>
        <dbReference type="EMBL" id="EGD76238.1"/>
    </source>
</evidence>
<dbReference type="RefSeq" id="XP_004998413.1">
    <property type="nucleotide sequence ID" value="XM_004998356.1"/>
</dbReference>
<dbReference type="Gene3D" id="2.30.29.30">
    <property type="entry name" value="Pleckstrin-homology domain (PH domain)/Phosphotyrosine-binding domain (PTB)"/>
    <property type="match status" value="1"/>
</dbReference>
<feature type="region of interest" description="Disordered" evidence="5">
    <location>
        <begin position="182"/>
        <end position="261"/>
    </location>
</feature>
<dbReference type="SUPFAM" id="SSF50729">
    <property type="entry name" value="PH domain-like"/>
    <property type="match status" value="1"/>
</dbReference>
<dbReference type="GO" id="GO:0035556">
    <property type="term" value="P:intracellular signal transduction"/>
    <property type="evidence" value="ECO:0007669"/>
    <property type="project" value="InterPro"/>
</dbReference>
<evidence type="ECO:0000259" key="6">
    <source>
        <dbReference type="PROSITE" id="PS50003"/>
    </source>
</evidence>
<dbReference type="InterPro" id="IPR001849">
    <property type="entry name" value="PH_domain"/>
</dbReference>
<keyword evidence="2 4" id="KW-0863">Zinc-finger</keyword>
<gene>
    <name evidence="7" type="ORF">PTSG_00939</name>
</gene>
<dbReference type="InterPro" id="IPR051707">
    <property type="entry name" value="PI-Interact_SigTrans_Reg"/>
</dbReference>
<keyword evidence="8" id="KW-1185">Reference proteome</keyword>
<sequence>MRDHEDDHNDYLPARSDVPIMSGMMYKRAQGRSTFGRTNWKKRWFVLHPGELSYWTLEGGRNNPASECKGVIPLSNVYTLERVSLEAFGKPHMIQIVHTSVLYVQCPSREDCDEWLLALRKQCATNRILHAKYHPGFFDGSKWSCCGITSKDFKGCQKSFDYSSLFRKTSKAGADAATAAKTARASSSSGSGMLSPKNGVVTQNQAKMRKASTQSRGDSRSPKASRDFHYVPSVKPIKHASSSPLRQSMNPPSSTASDQQPVIVRVTRVAYV</sequence>
<dbReference type="EMBL" id="GL832956">
    <property type="protein sequence ID" value="EGD76238.1"/>
    <property type="molecule type" value="Genomic_DNA"/>
</dbReference>
<organism evidence="8">
    <name type="scientific">Salpingoeca rosetta (strain ATCC 50818 / BSB-021)</name>
    <dbReference type="NCBI Taxonomy" id="946362"/>
    <lineage>
        <taxon>Eukaryota</taxon>
        <taxon>Choanoflagellata</taxon>
        <taxon>Craspedida</taxon>
        <taxon>Salpingoecidae</taxon>
        <taxon>Salpingoeca</taxon>
    </lineage>
</organism>
<evidence type="ECO:0000256" key="4">
    <source>
        <dbReference type="PROSITE-ProRule" id="PRU00432"/>
    </source>
</evidence>
<dbReference type="KEGG" id="sre:PTSG_00939"/>
<feature type="compositionally biased region" description="Polar residues" evidence="5">
    <location>
        <begin position="200"/>
        <end position="216"/>
    </location>
</feature>
<evidence type="ECO:0000256" key="3">
    <source>
        <dbReference type="ARBA" id="ARBA00022833"/>
    </source>
</evidence>
<proteinExistence type="predicted"/>
<dbReference type="Pfam" id="PF00779">
    <property type="entry name" value="BTK"/>
    <property type="match status" value="1"/>
</dbReference>